<name>A0A0F9KNV0_9ZZZZ</name>
<dbReference type="AlphaFoldDB" id="A0A0F9KNV0"/>
<evidence type="ECO:0000313" key="1">
    <source>
        <dbReference type="EMBL" id="KKM83789.1"/>
    </source>
</evidence>
<proteinExistence type="predicted"/>
<dbReference type="EMBL" id="LAZR01007662">
    <property type="protein sequence ID" value="KKM83789.1"/>
    <property type="molecule type" value="Genomic_DNA"/>
</dbReference>
<protein>
    <submittedName>
        <fullName evidence="1">Uncharacterized protein</fullName>
    </submittedName>
</protein>
<comment type="caution">
    <text evidence="1">The sequence shown here is derived from an EMBL/GenBank/DDBJ whole genome shotgun (WGS) entry which is preliminary data.</text>
</comment>
<accession>A0A0F9KNV0</accession>
<sequence length="98" mass="11947">MKIYRAWVNKPITAIMDNNRKPKLFADYPELRHWIEADPEEFLESMRKDLNREHYQYGRQQLLDEINGSDENTNKQDSLYKFAMKLKYMIFSIDPMLR</sequence>
<organism evidence="1">
    <name type="scientific">marine sediment metagenome</name>
    <dbReference type="NCBI Taxonomy" id="412755"/>
    <lineage>
        <taxon>unclassified sequences</taxon>
        <taxon>metagenomes</taxon>
        <taxon>ecological metagenomes</taxon>
    </lineage>
</organism>
<gene>
    <name evidence="1" type="ORF">LCGC14_1305670</name>
</gene>
<reference evidence="1" key="1">
    <citation type="journal article" date="2015" name="Nature">
        <title>Complex archaea that bridge the gap between prokaryotes and eukaryotes.</title>
        <authorList>
            <person name="Spang A."/>
            <person name="Saw J.H."/>
            <person name="Jorgensen S.L."/>
            <person name="Zaremba-Niedzwiedzka K."/>
            <person name="Martijn J."/>
            <person name="Lind A.E."/>
            <person name="van Eijk R."/>
            <person name="Schleper C."/>
            <person name="Guy L."/>
            <person name="Ettema T.J."/>
        </authorList>
    </citation>
    <scope>NUCLEOTIDE SEQUENCE</scope>
</reference>